<sequence length="365" mass="40426">MRYALIIAGGSGTRLWPMSTRAVPKQLIPFIEGRSLLQIAMDRLEGLLPRERIYICAGESHKQAMLDRLPNFDEAQFIGEPVGRDTLNAVGLGTAVLTKQDPRAVIAIFTADHLIRPEDEFRQIVERGFELAEQRDDVLVTFGIRPTQPSTGFGYLDLGDALPEHDAFAVNQFKEKPDAPTAEQYVAAGPERYLWNSGMFVWRGQTLLDCIQKYAPENREGLDKCAQAWGGRDWQRVVGEVYPTLKKISVDYAVMEPASRDEAVTVAAVPMPLQWLDVGSWPSFGKTCQTDDAGNAAAGCRHLMISSKNTLIASNDAAHLIATVGVEDLIVIHTDKATLVCRASEAEQIKKLHEQVGERFGDEYL</sequence>
<evidence type="ECO:0000259" key="2">
    <source>
        <dbReference type="Pfam" id="PF22640"/>
    </source>
</evidence>
<dbReference type="SUPFAM" id="SSF159283">
    <property type="entry name" value="Guanosine diphospho-D-mannose pyrophosphorylase/mannose-6-phosphate isomerase linker domain"/>
    <property type="match status" value="1"/>
</dbReference>
<keyword evidence="4" id="KW-1185">Reference proteome</keyword>
<gene>
    <name evidence="3" type="ORF">ACERK3_15140</name>
</gene>
<feature type="domain" description="Nucleotidyl transferase" evidence="1">
    <location>
        <begin position="4"/>
        <end position="287"/>
    </location>
</feature>
<keyword evidence="3" id="KW-0808">Transferase</keyword>
<dbReference type="SUPFAM" id="SSF53448">
    <property type="entry name" value="Nucleotide-diphospho-sugar transferases"/>
    <property type="match status" value="1"/>
</dbReference>
<accession>A0ABV4U9Y8</accession>
<dbReference type="Pfam" id="PF22640">
    <property type="entry name" value="ManC_GMP_beta-helix"/>
    <property type="match status" value="1"/>
</dbReference>
<dbReference type="InterPro" id="IPR051161">
    <property type="entry name" value="Mannose-6P_isomerase_type2"/>
</dbReference>
<name>A0ABV4U9Y8_9BACT</name>
<dbReference type="EMBL" id="JBGUBD010000010">
    <property type="protein sequence ID" value="MFA9479622.1"/>
    <property type="molecule type" value="Genomic_DNA"/>
</dbReference>
<dbReference type="InterPro" id="IPR005835">
    <property type="entry name" value="NTP_transferase_dom"/>
</dbReference>
<evidence type="ECO:0000313" key="3">
    <source>
        <dbReference type="EMBL" id="MFA9479622.1"/>
    </source>
</evidence>
<keyword evidence="3" id="KW-0548">Nucleotidyltransferase</keyword>
<dbReference type="PANTHER" id="PTHR46390">
    <property type="entry name" value="MANNOSE-1-PHOSPHATE GUANYLYLTRANSFERASE"/>
    <property type="match status" value="1"/>
</dbReference>
<dbReference type="GO" id="GO:0016779">
    <property type="term" value="F:nucleotidyltransferase activity"/>
    <property type="evidence" value="ECO:0007669"/>
    <property type="project" value="UniProtKB-KW"/>
</dbReference>
<dbReference type="RefSeq" id="WP_425346547.1">
    <property type="nucleotide sequence ID" value="NZ_JBGUBD010000010.1"/>
</dbReference>
<evidence type="ECO:0000259" key="1">
    <source>
        <dbReference type="Pfam" id="PF00483"/>
    </source>
</evidence>
<dbReference type="CDD" id="cd02509">
    <property type="entry name" value="GDP-M1P_Guanylyltransferase"/>
    <property type="match status" value="1"/>
</dbReference>
<dbReference type="InterPro" id="IPR029044">
    <property type="entry name" value="Nucleotide-diphossugar_trans"/>
</dbReference>
<dbReference type="InterPro" id="IPR049577">
    <property type="entry name" value="GMPP_N"/>
</dbReference>
<protein>
    <submittedName>
        <fullName evidence="3">Mannose-1-phosphate guanylyltransferase</fullName>
    </submittedName>
</protein>
<proteinExistence type="predicted"/>
<reference evidence="3 4" key="1">
    <citation type="submission" date="2024-08" db="EMBL/GenBank/DDBJ databases">
        <title>Whole-genome sequencing of halo(alkali)philic microorganisms from hypersaline lakes.</title>
        <authorList>
            <person name="Sorokin D.Y."/>
            <person name="Merkel A.Y."/>
            <person name="Messina E."/>
            <person name="Yakimov M."/>
        </authorList>
    </citation>
    <scope>NUCLEOTIDE SEQUENCE [LARGE SCALE GENOMIC DNA]</scope>
    <source>
        <strain evidence="3 4">AB-hyl4</strain>
    </source>
</reference>
<dbReference type="Proteomes" id="UP001575105">
    <property type="component" value="Unassembled WGS sequence"/>
</dbReference>
<evidence type="ECO:0000313" key="4">
    <source>
        <dbReference type="Proteomes" id="UP001575105"/>
    </source>
</evidence>
<comment type="caution">
    <text evidence="3">The sequence shown here is derived from an EMBL/GenBank/DDBJ whole genome shotgun (WGS) entry which is preliminary data.</text>
</comment>
<dbReference type="Gene3D" id="3.90.550.10">
    <property type="entry name" value="Spore Coat Polysaccharide Biosynthesis Protein SpsA, Chain A"/>
    <property type="match status" value="1"/>
</dbReference>
<organism evidence="3 4">
    <name type="scientific">Natronomicrosphaera hydrolytica</name>
    <dbReference type="NCBI Taxonomy" id="3242702"/>
    <lineage>
        <taxon>Bacteria</taxon>
        <taxon>Pseudomonadati</taxon>
        <taxon>Planctomycetota</taxon>
        <taxon>Phycisphaerae</taxon>
        <taxon>Phycisphaerales</taxon>
        <taxon>Phycisphaeraceae</taxon>
        <taxon>Natronomicrosphaera</taxon>
    </lineage>
</organism>
<dbReference type="Pfam" id="PF00483">
    <property type="entry name" value="NTP_transferase"/>
    <property type="match status" value="1"/>
</dbReference>
<dbReference type="InterPro" id="IPR054566">
    <property type="entry name" value="ManC/GMP-like_b-helix"/>
</dbReference>
<feature type="domain" description="MannoseP isomerase/GMP-like beta-helix" evidence="2">
    <location>
        <begin position="301"/>
        <end position="354"/>
    </location>
</feature>
<dbReference type="PANTHER" id="PTHR46390:SF1">
    <property type="entry name" value="MANNOSE-1-PHOSPHATE GUANYLYLTRANSFERASE"/>
    <property type="match status" value="1"/>
</dbReference>